<proteinExistence type="predicted"/>
<dbReference type="AlphaFoldDB" id="A0A174LTM2"/>
<evidence type="ECO:0000313" key="2">
    <source>
        <dbReference type="EMBL" id="MUB62210.1"/>
    </source>
</evidence>
<name>A0A174LTM2_9FIRM</name>
<dbReference type="GeneID" id="93148575"/>
<dbReference type="RefSeq" id="WP_006772885.1">
    <property type="nucleotide sequence ID" value="NZ_BQNJ01000002.1"/>
</dbReference>
<accession>A0A174LTM2</accession>
<evidence type="ECO:0000313" key="3">
    <source>
        <dbReference type="Proteomes" id="UP000434223"/>
    </source>
</evidence>
<dbReference type="EMBL" id="WNME01000002">
    <property type="protein sequence ID" value="MUB62210.1"/>
    <property type="molecule type" value="Genomic_DNA"/>
</dbReference>
<gene>
    <name evidence="1" type="ORF">CE91St55_44720</name>
    <name evidence="2" type="ORF">GNE07_03875</name>
</gene>
<reference evidence="2 3" key="1">
    <citation type="submission" date="2019-09" db="EMBL/GenBank/DDBJ databases">
        <title>Draft genome sequencing of Hungatella hathewayi 123Y-2.</title>
        <authorList>
            <person name="Lv Q."/>
            <person name="Li S."/>
        </authorList>
    </citation>
    <scope>NUCLEOTIDE SEQUENCE [LARGE SCALE GENOMIC DNA]</scope>
    <source>
        <strain evidence="2 3">123Y-2</strain>
    </source>
</reference>
<comment type="caution">
    <text evidence="1">The sequence shown here is derived from an EMBL/GenBank/DDBJ whole genome shotgun (WGS) entry which is preliminary data.</text>
</comment>
<reference evidence="1" key="2">
    <citation type="submission" date="2022-01" db="EMBL/GenBank/DDBJ databases">
        <title>Novel bile acid biosynthetic pathways are enriched in the microbiome of centenarians.</title>
        <authorList>
            <person name="Sato Y."/>
            <person name="Atarashi K."/>
            <person name="Plichta R.D."/>
            <person name="Arai Y."/>
            <person name="Sasajima S."/>
            <person name="Kearney M.S."/>
            <person name="Suda W."/>
            <person name="Takeshita K."/>
            <person name="Sasaki T."/>
            <person name="Okamoto S."/>
            <person name="Skelly N.A."/>
            <person name="Okamura Y."/>
            <person name="Vlamakis H."/>
            <person name="Li Y."/>
            <person name="Tanoue T."/>
            <person name="Takei H."/>
            <person name="Nittono H."/>
            <person name="Narushima S."/>
            <person name="Irie J."/>
            <person name="Itoh H."/>
            <person name="Moriya K."/>
            <person name="Sugiura Y."/>
            <person name="Suematsu M."/>
            <person name="Moritoki N."/>
            <person name="Shibata S."/>
            <person name="Littman R.D."/>
            <person name="Fischbach A.M."/>
            <person name="Uwamino Y."/>
            <person name="Inoue T."/>
            <person name="Honda A."/>
            <person name="Hattori M."/>
            <person name="Murai T."/>
            <person name="Xavier J.R."/>
            <person name="Hirose N."/>
            <person name="Honda K."/>
        </authorList>
    </citation>
    <scope>NUCLEOTIDE SEQUENCE</scope>
    <source>
        <strain evidence="1">CE91-St55</strain>
    </source>
</reference>
<dbReference type="OrthoDB" id="3540923at2"/>
<dbReference type="Proteomes" id="UP001055091">
    <property type="component" value="Unassembled WGS sequence"/>
</dbReference>
<organism evidence="1 4">
    <name type="scientific">Hungatella hathewayi</name>
    <dbReference type="NCBI Taxonomy" id="154046"/>
    <lineage>
        <taxon>Bacteria</taxon>
        <taxon>Bacillati</taxon>
        <taxon>Bacillota</taxon>
        <taxon>Clostridia</taxon>
        <taxon>Lachnospirales</taxon>
        <taxon>Lachnospiraceae</taxon>
        <taxon>Hungatella</taxon>
    </lineage>
</organism>
<dbReference type="EMBL" id="BQNJ01000002">
    <property type="protein sequence ID" value="GKH02491.1"/>
    <property type="molecule type" value="Genomic_DNA"/>
</dbReference>
<dbReference type="Proteomes" id="UP000434223">
    <property type="component" value="Unassembled WGS sequence"/>
</dbReference>
<evidence type="ECO:0000313" key="4">
    <source>
        <dbReference type="Proteomes" id="UP001055091"/>
    </source>
</evidence>
<protein>
    <submittedName>
        <fullName evidence="1">Uncharacterized protein</fullName>
    </submittedName>
</protein>
<evidence type="ECO:0000313" key="1">
    <source>
        <dbReference type="EMBL" id="GKH02491.1"/>
    </source>
</evidence>
<sequence>MEEERRKQEAEEAIAAANRVLMNLRQAETALSSAGSWGIWDMLGGGMFTTWIKHSRIDDARLALEESRRSLRSLRRELMDLEIPGDFKIDIGEFLNFADYFFDGLIIDWMVQTKIREASDNVKEAIRRVERLRTRLYEMLEADA</sequence>